<organism evidence="8 9">
    <name type="scientific">Bifidobacterium callimiconis</name>
    <dbReference type="NCBI Taxonomy" id="2306973"/>
    <lineage>
        <taxon>Bacteria</taxon>
        <taxon>Bacillati</taxon>
        <taxon>Actinomycetota</taxon>
        <taxon>Actinomycetes</taxon>
        <taxon>Bifidobacteriales</taxon>
        <taxon>Bifidobacteriaceae</taxon>
        <taxon>Bifidobacterium</taxon>
    </lineage>
</organism>
<dbReference type="GO" id="GO:0003677">
    <property type="term" value="F:DNA binding"/>
    <property type="evidence" value="ECO:0007669"/>
    <property type="project" value="UniProtKB-UniRule"/>
</dbReference>
<dbReference type="InterPro" id="IPR011010">
    <property type="entry name" value="DNA_brk_join_enz"/>
</dbReference>
<evidence type="ECO:0000259" key="6">
    <source>
        <dbReference type="PROSITE" id="PS51898"/>
    </source>
</evidence>
<evidence type="ECO:0000256" key="4">
    <source>
        <dbReference type="ARBA" id="ARBA00023172"/>
    </source>
</evidence>
<gene>
    <name evidence="8" type="ORF">D2E23_0415</name>
</gene>
<evidence type="ECO:0000256" key="1">
    <source>
        <dbReference type="ARBA" id="ARBA00008857"/>
    </source>
</evidence>
<dbReference type="GO" id="GO:0006310">
    <property type="term" value="P:DNA recombination"/>
    <property type="evidence" value="ECO:0007669"/>
    <property type="project" value="UniProtKB-KW"/>
</dbReference>
<dbReference type="Pfam" id="PF00589">
    <property type="entry name" value="Phage_integrase"/>
    <property type="match status" value="1"/>
</dbReference>
<dbReference type="InterPro" id="IPR004107">
    <property type="entry name" value="Integrase_SAM-like_N"/>
</dbReference>
<dbReference type="PROSITE" id="PS51900">
    <property type="entry name" value="CB"/>
    <property type="match status" value="1"/>
</dbReference>
<dbReference type="InterPro" id="IPR013762">
    <property type="entry name" value="Integrase-like_cat_sf"/>
</dbReference>
<dbReference type="InterPro" id="IPR044068">
    <property type="entry name" value="CB"/>
</dbReference>
<evidence type="ECO:0000256" key="5">
    <source>
        <dbReference type="PROSITE-ProRule" id="PRU01248"/>
    </source>
</evidence>
<accession>A0A430FIP9</accession>
<feature type="domain" description="Core-binding (CB)" evidence="7">
    <location>
        <begin position="74"/>
        <end position="154"/>
    </location>
</feature>
<sequence>MAANGRRRTKGSGSIIHRRDGSWEFRREIDPDPATGRRRFITAKGKTKADARERFDARIADMERTGRLPGAKSPLLEDYAERWLEEYRLNVKPTTYRTRAGRIHACMQVIGHVRLDELKPDHIRRCMRVLGKRLAPSTLKDHYVSLKMMLDQAELEELIPVDPCRRVKPPRVEPAETRILSPDQPKRLIEAVPNRGAKRRGPALTVDVDESWMLLFELAFAAGMREGERYALMPFQLRRRDGVPGIDVCQQIQQYGLPGDVEIPGWLKAEHLYGTLWLTTPKTRAARRFVPISESLWTRLWSRIERLNIGLRQLVFTNARGNPVRSSAERYNWRKALKAAGLPMVNIHSARHWMASMTARANMPDDARTAIMGHTSITMTNHYTHRDAASLAALLGQAIPDLHDDPDIIDTQIVEASASDGE</sequence>
<dbReference type="AlphaFoldDB" id="A0A430FIP9"/>
<dbReference type="Gene3D" id="1.10.150.130">
    <property type="match status" value="1"/>
</dbReference>
<comment type="caution">
    <text evidence="8">The sequence shown here is derived from an EMBL/GenBank/DDBJ whole genome shotgun (WGS) entry which is preliminary data.</text>
</comment>
<proteinExistence type="inferred from homology"/>
<evidence type="ECO:0000313" key="9">
    <source>
        <dbReference type="Proteomes" id="UP000288607"/>
    </source>
</evidence>
<dbReference type="RefSeq" id="WP_126029328.1">
    <property type="nucleotide sequence ID" value="NZ_QXGJ01000001.1"/>
</dbReference>
<dbReference type="InterPro" id="IPR050090">
    <property type="entry name" value="Tyrosine_recombinase_XerCD"/>
</dbReference>
<protein>
    <submittedName>
        <fullName evidence="8">Phage integrase</fullName>
    </submittedName>
</protein>
<keyword evidence="4" id="KW-0233">DNA recombination</keyword>
<keyword evidence="9" id="KW-1185">Reference proteome</keyword>
<dbReference type="PANTHER" id="PTHR30349">
    <property type="entry name" value="PHAGE INTEGRASE-RELATED"/>
    <property type="match status" value="1"/>
</dbReference>
<dbReference type="OrthoDB" id="1822491at2"/>
<dbReference type="SUPFAM" id="SSF56349">
    <property type="entry name" value="DNA breaking-rejoining enzymes"/>
    <property type="match status" value="1"/>
</dbReference>
<comment type="similarity">
    <text evidence="1">Belongs to the 'phage' integrase family.</text>
</comment>
<keyword evidence="2" id="KW-0229">DNA integration</keyword>
<name>A0A430FIP9_9BIFI</name>
<evidence type="ECO:0000256" key="2">
    <source>
        <dbReference type="ARBA" id="ARBA00022908"/>
    </source>
</evidence>
<dbReference type="Proteomes" id="UP000288607">
    <property type="component" value="Unassembled WGS sequence"/>
</dbReference>
<dbReference type="PANTHER" id="PTHR30349:SF64">
    <property type="entry name" value="PROPHAGE INTEGRASE INTD-RELATED"/>
    <property type="match status" value="1"/>
</dbReference>
<dbReference type="GO" id="GO:0015074">
    <property type="term" value="P:DNA integration"/>
    <property type="evidence" value="ECO:0007669"/>
    <property type="project" value="UniProtKB-KW"/>
</dbReference>
<dbReference type="InterPro" id="IPR010998">
    <property type="entry name" value="Integrase_recombinase_N"/>
</dbReference>
<evidence type="ECO:0000313" key="8">
    <source>
        <dbReference type="EMBL" id="RSX52687.1"/>
    </source>
</evidence>
<reference evidence="8 9" key="1">
    <citation type="submission" date="2018-09" db="EMBL/GenBank/DDBJ databases">
        <title>Characterization of the phylogenetic diversity of five novel species belonging to the genus Bifidobacterium.</title>
        <authorList>
            <person name="Lugli G.A."/>
            <person name="Duranti S."/>
            <person name="Milani C."/>
        </authorList>
    </citation>
    <scope>NUCLEOTIDE SEQUENCE [LARGE SCALE GENOMIC DNA]</scope>
    <source>
        <strain evidence="8 9">2028B</strain>
    </source>
</reference>
<dbReference type="InterPro" id="IPR002104">
    <property type="entry name" value="Integrase_catalytic"/>
</dbReference>
<dbReference type="Pfam" id="PF14659">
    <property type="entry name" value="Phage_int_SAM_3"/>
    <property type="match status" value="1"/>
</dbReference>
<dbReference type="EMBL" id="QXGJ01000001">
    <property type="protein sequence ID" value="RSX52687.1"/>
    <property type="molecule type" value="Genomic_DNA"/>
</dbReference>
<dbReference type="Gene3D" id="1.10.443.10">
    <property type="entry name" value="Intergrase catalytic core"/>
    <property type="match status" value="1"/>
</dbReference>
<dbReference type="CDD" id="cd01189">
    <property type="entry name" value="INT_ICEBs1_C_like"/>
    <property type="match status" value="1"/>
</dbReference>
<keyword evidence="3 5" id="KW-0238">DNA-binding</keyword>
<evidence type="ECO:0000256" key="3">
    <source>
        <dbReference type="ARBA" id="ARBA00023125"/>
    </source>
</evidence>
<feature type="domain" description="Tyr recombinase" evidence="6">
    <location>
        <begin position="175"/>
        <end position="396"/>
    </location>
</feature>
<dbReference type="PROSITE" id="PS51898">
    <property type="entry name" value="TYR_RECOMBINASE"/>
    <property type="match status" value="1"/>
</dbReference>
<evidence type="ECO:0000259" key="7">
    <source>
        <dbReference type="PROSITE" id="PS51900"/>
    </source>
</evidence>